<accession>A0A085VAE6</accession>
<dbReference type="AlphaFoldDB" id="A0A085VAE6"/>
<name>A0A085VAE6_PSESX</name>
<evidence type="ECO:0000313" key="1">
    <source>
        <dbReference type="EMBL" id="KFE52409.1"/>
    </source>
</evidence>
<sequence>MSQAVTLYNLFIASPSDVAWARAQVRQTVNAWNEIHAKHSAAVLLPVGWERSSAPNMGRPAQELINEKLLSDADILVGVFWTKLGTPTTEYDSGTVEEIERHILAGKPTLLYFSGEPVALDSVDREDYERLVTFKKSCRDRGQYHTFDTASQFADDFNRHLAMHMNDLIGTSASPVGGTKIFSNDELSDSAKILLAEAAKDTQGSVFVIRHLGGTAIQTNGRNMTASNERREIARWEGAVDQLVRLELLVGRDTKGEVFEVTTLGYEVADSF</sequence>
<gene>
    <name evidence="1" type="ORF">IV02_08210</name>
</gene>
<comment type="caution">
    <text evidence="1">The sequence shown here is derived from an EMBL/GenBank/DDBJ whole genome shotgun (WGS) entry which is preliminary data.</text>
</comment>
<dbReference type="EMBL" id="JPQT01000097">
    <property type="protein sequence ID" value="KFE52409.1"/>
    <property type="molecule type" value="Genomic_DNA"/>
</dbReference>
<protein>
    <recommendedName>
        <fullName evidence="3">DUF4062 domain-containing protein</fullName>
    </recommendedName>
</protein>
<dbReference type="PATRIC" id="fig|317.174.peg.1677"/>
<reference evidence="1 2" key="1">
    <citation type="submission" date="2014-07" db="EMBL/GenBank/DDBJ databases">
        <title>Draft Genome Sequences of Environmental Pseudomonas syringae strains.</title>
        <authorList>
            <person name="Baltrus D.A."/>
            <person name="Berge O."/>
            <person name="Morris C."/>
        </authorList>
    </citation>
    <scope>NUCLEOTIDE SEQUENCE [LARGE SCALE GENOMIC DNA]</scope>
    <source>
        <strain evidence="1 2">CEB003</strain>
    </source>
</reference>
<evidence type="ECO:0000313" key="2">
    <source>
        <dbReference type="Proteomes" id="UP000028643"/>
    </source>
</evidence>
<proteinExistence type="predicted"/>
<organism evidence="1 2">
    <name type="scientific">Pseudomonas syringae</name>
    <dbReference type="NCBI Taxonomy" id="317"/>
    <lineage>
        <taxon>Bacteria</taxon>
        <taxon>Pseudomonadati</taxon>
        <taxon>Pseudomonadota</taxon>
        <taxon>Gammaproteobacteria</taxon>
        <taxon>Pseudomonadales</taxon>
        <taxon>Pseudomonadaceae</taxon>
        <taxon>Pseudomonas</taxon>
    </lineage>
</organism>
<dbReference type="Proteomes" id="UP000028643">
    <property type="component" value="Unassembled WGS sequence"/>
</dbReference>
<evidence type="ECO:0008006" key="3">
    <source>
        <dbReference type="Google" id="ProtNLM"/>
    </source>
</evidence>